<proteinExistence type="predicted"/>
<gene>
    <name evidence="1" type="ORF">SAMN05421804_103211</name>
</gene>
<dbReference type="RefSeq" id="WP_031575083.1">
    <property type="nucleotide sequence ID" value="NZ_FNDZ01000003.1"/>
</dbReference>
<reference evidence="1 2" key="1">
    <citation type="submission" date="2016-10" db="EMBL/GenBank/DDBJ databases">
        <authorList>
            <person name="de Groot N.N."/>
        </authorList>
    </citation>
    <scope>NUCLEOTIDE SEQUENCE [LARGE SCALE GENOMIC DNA]</scope>
    <source>
        <strain evidence="1 2">CGMCC 1.5058</strain>
    </source>
</reference>
<sequence length="383" mass="43859">MAYIVAERFPHPIIENGEPPFVSIYMPTSRLTTETKDNEIRFKNLLKKAEEMLAKNYPGRAGEEILSDLKTLLEDKPFWSYQLDGLGILAKRDEMVVYKLQRDVKEYVEVSKNFYVKPLLNAYQTDDSYQILALYKTNFALFEGNRYGIREVELPKEEKKSLKDVVGSFYEENRTHGVSMGASGKTMYGGGGDNRDEEAVDQEKYFRWVDRYIHENHSKRTDLPLILAALPEHHAEFQKLSHNQYLLKDGIRKDPQTVTSEEFITFAWNLLLPKYTENIRKLHDKYEFNKSRELASEDLSEIARAAAAARVDTLIVNLNAMIPGSISKDLGHLSLEDAGTDLLNDLALLALEQKAKVIVVSDDELPLETGVKSIFRYPEPNRA</sequence>
<dbReference type="Proteomes" id="UP000183255">
    <property type="component" value="Unassembled WGS sequence"/>
</dbReference>
<name>A0A1G8LXC3_9CLOT</name>
<protein>
    <submittedName>
        <fullName evidence="1">Uncharacterized protein</fullName>
    </submittedName>
</protein>
<evidence type="ECO:0000313" key="2">
    <source>
        <dbReference type="Proteomes" id="UP000183255"/>
    </source>
</evidence>
<accession>A0A1G8LXC3</accession>
<organism evidence="1 2">
    <name type="scientific">Proteiniclasticum ruminis</name>
    <dbReference type="NCBI Taxonomy" id="398199"/>
    <lineage>
        <taxon>Bacteria</taxon>
        <taxon>Bacillati</taxon>
        <taxon>Bacillota</taxon>
        <taxon>Clostridia</taxon>
        <taxon>Eubacteriales</taxon>
        <taxon>Clostridiaceae</taxon>
        <taxon>Proteiniclasticum</taxon>
    </lineage>
</organism>
<dbReference type="InterPro" id="IPR041289">
    <property type="entry name" value="Bact_RF_family3"/>
</dbReference>
<evidence type="ECO:0000313" key="1">
    <source>
        <dbReference type="EMBL" id="SDI60283.1"/>
    </source>
</evidence>
<dbReference type="AlphaFoldDB" id="A0A1G8LXC3"/>
<dbReference type="EMBL" id="FNDZ01000003">
    <property type="protein sequence ID" value="SDI60283.1"/>
    <property type="molecule type" value="Genomic_DNA"/>
</dbReference>
<dbReference type="Pfam" id="PF18845">
    <property type="entry name" value="baeRF_family3"/>
    <property type="match status" value="1"/>
</dbReference>